<name>R9PAI9_PSEHS</name>
<evidence type="ECO:0000313" key="2">
    <source>
        <dbReference type="EMBL" id="GAC98344.1"/>
    </source>
</evidence>
<dbReference type="EMBL" id="DF238820">
    <property type="protein sequence ID" value="GAC98344.1"/>
    <property type="molecule type" value="Genomic_DNA"/>
</dbReference>
<sequence>MVVVNRTASDVEGGQAERPFVYNGDERRPSRLQSTEGHNSVSTDFGLGLALAWLRRDSERSFHEILAEKLSGICERDE</sequence>
<feature type="region of interest" description="Disordered" evidence="1">
    <location>
        <begin position="1"/>
        <end position="40"/>
    </location>
</feature>
<keyword evidence="3" id="KW-1185">Reference proteome</keyword>
<dbReference type="GeneID" id="24111210"/>
<gene>
    <name evidence="2" type="ORF">PHSY_005937</name>
</gene>
<reference evidence="3" key="1">
    <citation type="journal article" date="2013" name="Genome Announc.">
        <title>Draft genome sequence of the basidiomycetous yeast-like fungus Pseudozyma hubeiensis SY62, which produces an abundant amount of the biosurfactant mannosylerythritol lipids.</title>
        <authorList>
            <person name="Konishi M."/>
            <person name="Hatada Y."/>
            <person name="Horiuchi J."/>
        </authorList>
    </citation>
    <scope>NUCLEOTIDE SEQUENCE [LARGE SCALE GENOMIC DNA]</scope>
    <source>
        <strain evidence="3">SY62</strain>
    </source>
</reference>
<dbReference type="AlphaFoldDB" id="R9PAI9"/>
<feature type="compositionally biased region" description="Polar residues" evidence="1">
    <location>
        <begin position="31"/>
        <end position="40"/>
    </location>
</feature>
<dbReference type="HOGENOM" id="CLU_2623052_0_0_1"/>
<dbReference type="Proteomes" id="UP000014071">
    <property type="component" value="Unassembled WGS sequence"/>
</dbReference>
<evidence type="ECO:0000256" key="1">
    <source>
        <dbReference type="SAM" id="MobiDB-lite"/>
    </source>
</evidence>
<proteinExistence type="predicted"/>
<dbReference type="RefSeq" id="XP_012191931.1">
    <property type="nucleotide sequence ID" value="XM_012336541.1"/>
</dbReference>
<protein>
    <submittedName>
        <fullName evidence="2">Uncharacterized protein</fullName>
    </submittedName>
</protein>
<accession>R9PAI9</accession>
<organism evidence="2 3">
    <name type="scientific">Pseudozyma hubeiensis (strain SY62)</name>
    <name type="common">Yeast</name>
    <dbReference type="NCBI Taxonomy" id="1305764"/>
    <lineage>
        <taxon>Eukaryota</taxon>
        <taxon>Fungi</taxon>
        <taxon>Dikarya</taxon>
        <taxon>Basidiomycota</taxon>
        <taxon>Ustilaginomycotina</taxon>
        <taxon>Ustilaginomycetes</taxon>
        <taxon>Ustilaginales</taxon>
        <taxon>Ustilaginaceae</taxon>
        <taxon>Pseudozyma</taxon>
    </lineage>
</organism>
<evidence type="ECO:0000313" key="3">
    <source>
        <dbReference type="Proteomes" id="UP000014071"/>
    </source>
</evidence>